<dbReference type="RefSeq" id="WP_008517117.1">
    <property type="nucleotide sequence ID" value="NZ_ACJM01000009.1"/>
</dbReference>
<gene>
    <name evidence="1" type="ORF">DealDRAFT_2022</name>
</gene>
<dbReference type="AlphaFoldDB" id="C0GHR3"/>
<name>C0GHR3_DETAL</name>
<dbReference type="OrthoDB" id="2087420at2"/>
<dbReference type="eggNOG" id="ENOG50324K2">
    <property type="taxonomic scope" value="Bacteria"/>
</dbReference>
<sequence>MKKILIPLAIIAVVVVAGLALNMVNRGVEPPDDWEERVVVVDEEVSQTVTSAHNTLNNLVGWGRIERFKDPQARDWNQIGVIKISRSGIDDENMLKDIEVFETTLAYAIDKRDWRALVDAHRIIHDLDLWVLRGDSEPREDYWGATVYLEGKDNPVFQQYLDRRENISP</sequence>
<dbReference type="EMBL" id="ACJM01000009">
    <property type="protein sequence ID" value="EEG77269.1"/>
    <property type="molecule type" value="Genomic_DNA"/>
</dbReference>
<evidence type="ECO:0000313" key="2">
    <source>
        <dbReference type="Proteomes" id="UP000006443"/>
    </source>
</evidence>
<protein>
    <submittedName>
        <fullName evidence="1">Uncharacterized protein</fullName>
    </submittedName>
</protein>
<dbReference type="Proteomes" id="UP000006443">
    <property type="component" value="Unassembled WGS sequence"/>
</dbReference>
<proteinExistence type="predicted"/>
<keyword evidence="2" id="KW-1185">Reference proteome</keyword>
<evidence type="ECO:0000313" key="1">
    <source>
        <dbReference type="EMBL" id="EEG77269.1"/>
    </source>
</evidence>
<organism evidence="1 2">
    <name type="scientific">Dethiobacter alkaliphilus AHT 1</name>
    <dbReference type="NCBI Taxonomy" id="555088"/>
    <lineage>
        <taxon>Bacteria</taxon>
        <taxon>Bacillati</taxon>
        <taxon>Bacillota</taxon>
        <taxon>Dethiobacteria</taxon>
        <taxon>Dethiobacterales</taxon>
        <taxon>Dethiobacteraceae</taxon>
        <taxon>Dethiobacter</taxon>
    </lineage>
</organism>
<accession>C0GHR3</accession>
<reference evidence="1 2" key="1">
    <citation type="submission" date="2009-02" db="EMBL/GenBank/DDBJ databases">
        <title>Sequencing of the draft genome and assembly of Dethiobacter alkaliphilus AHT 1.</title>
        <authorList>
            <consortium name="US DOE Joint Genome Institute (JGI-PGF)"/>
            <person name="Lucas S."/>
            <person name="Copeland A."/>
            <person name="Lapidus A."/>
            <person name="Glavina del Rio T."/>
            <person name="Dalin E."/>
            <person name="Tice H."/>
            <person name="Bruce D."/>
            <person name="Goodwin L."/>
            <person name="Pitluck S."/>
            <person name="Larimer F."/>
            <person name="Land M.L."/>
            <person name="Hauser L."/>
            <person name="Muyzer G."/>
        </authorList>
    </citation>
    <scope>NUCLEOTIDE SEQUENCE [LARGE SCALE GENOMIC DNA]</scope>
    <source>
        <strain evidence="1 2">AHT 1</strain>
    </source>
</reference>
<comment type="caution">
    <text evidence="1">The sequence shown here is derived from an EMBL/GenBank/DDBJ whole genome shotgun (WGS) entry which is preliminary data.</text>
</comment>
<dbReference type="STRING" id="555088.DealDRAFT_2022"/>